<sequence>MRLSFSVKRQLKNYLRQSLDVALPLKYDLSKKSSGQGLDELYEKYLHVGQCLNVPQKKSDYFSMTPELVFQSKSKNKESSKGYYGLPTATEVGQDIVVQIPSNEIIRAIDVEKYFFSDDAAADVQVENGTHLNFILKQQFIEDFVNQNACRLFRVTDSLTLSQEENKAQSAQYEGEINYSANVSDGQEQRFYVVDYFMNQFQSLSGQKITYNYEELGSLDSKIKIDKKYRFNGILDHKGYALIQENEDTYVDEVFDTPSKKIYSLISKPHQIHKMLMPEQYDLYDELIKDISKYSIFHQGKFETPQIEFQYKMQNTTDKSVGMLLIYLRDYVEDYCDTLDIHYISEITKIIMLLLDLYSDPKLNSETQKAIKESLKLFLCLFK</sequence>
<protein>
    <submittedName>
        <fullName evidence="1">Uncharacterized protein</fullName>
    </submittedName>
</protein>
<reference evidence="1 2" key="1">
    <citation type="submission" date="2014-06" db="EMBL/GenBank/DDBJ databases">
        <authorList>
            <person name="Swart Estienne"/>
        </authorList>
    </citation>
    <scope>NUCLEOTIDE SEQUENCE [LARGE SCALE GENOMIC DNA]</scope>
    <source>
        <strain evidence="1 2">130c</strain>
    </source>
</reference>
<proteinExistence type="predicted"/>
<accession>A0A077ZV15</accession>
<dbReference type="InParanoid" id="A0A077ZV15"/>
<dbReference type="Proteomes" id="UP000039865">
    <property type="component" value="Unassembled WGS sequence"/>
</dbReference>
<dbReference type="EMBL" id="CCKQ01002620">
    <property type="protein sequence ID" value="CDW73729.1"/>
    <property type="molecule type" value="Genomic_DNA"/>
</dbReference>
<gene>
    <name evidence="1" type="primary">Contig6815.g7283</name>
    <name evidence="1" type="ORF">STYLEM_2716</name>
</gene>
<evidence type="ECO:0000313" key="1">
    <source>
        <dbReference type="EMBL" id="CDW73729.1"/>
    </source>
</evidence>
<dbReference type="AlphaFoldDB" id="A0A077ZV15"/>
<name>A0A077ZV15_STYLE</name>
<evidence type="ECO:0000313" key="2">
    <source>
        <dbReference type="Proteomes" id="UP000039865"/>
    </source>
</evidence>
<keyword evidence="2" id="KW-1185">Reference proteome</keyword>
<organism evidence="1 2">
    <name type="scientific">Stylonychia lemnae</name>
    <name type="common">Ciliate</name>
    <dbReference type="NCBI Taxonomy" id="5949"/>
    <lineage>
        <taxon>Eukaryota</taxon>
        <taxon>Sar</taxon>
        <taxon>Alveolata</taxon>
        <taxon>Ciliophora</taxon>
        <taxon>Intramacronucleata</taxon>
        <taxon>Spirotrichea</taxon>
        <taxon>Stichotrichia</taxon>
        <taxon>Sporadotrichida</taxon>
        <taxon>Oxytrichidae</taxon>
        <taxon>Stylonychinae</taxon>
        <taxon>Stylonychia</taxon>
    </lineage>
</organism>